<dbReference type="Proteomes" id="UP001066276">
    <property type="component" value="Chromosome 5"/>
</dbReference>
<gene>
    <name evidence="2" type="ORF">NDU88_001682</name>
</gene>
<evidence type="ECO:0000313" key="3">
    <source>
        <dbReference type="Proteomes" id="UP001066276"/>
    </source>
</evidence>
<keyword evidence="3" id="KW-1185">Reference proteome</keyword>
<name>A0AAV7RDB1_PLEWA</name>
<accession>A0AAV7RDB1</accession>
<evidence type="ECO:0000313" key="2">
    <source>
        <dbReference type="EMBL" id="KAJ1148858.1"/>
    </source>
</evidence>
<reference evidence="2" key="1">
    <citation type="journal article" date="2022" name="bioRxiv">
        <title>Sequencing and chromosome-scale assembly of the giantPleurodeles waltlgenome.</title>
        <authorList>
            <person name="Brown T."/>
            <person name="Elewa A."/>
            <person name="Iarovenko S."/>
            <person name="Subramanian E."/>
            <person name="Araus A.J."/>
            <person name="Petzold A."/>
            <person name="Susuki M."/>
            <person name="Suzuki K.-i.T."/>
            <person name="Hayashi T."/>
            <person name="Toyoda A."/>
            <person name="Oliveira C."/>
            <person name="Osipova E."/>
            <person name="Leigh N.D."/>
            <person name="Simon A."/>
            <person name="Yun M.H."/>
        </authorList>
    </citation>
    <scope>NUCLEOTIDE SEQUENCE</scope>
    <source>
        <strain evidence="2">20211129_DDA</strain>
        <tissue evidence="2">Liver</tissue>
    </source>
</reference>
<organism evidence="2 3">
    <name type="scientific">Pleurodeles waltl</name>
    <name type="common">Iberian ribbed newt</name>
    <dbReference type="NCBI Taxonomy" id="8319"/>
    <lineage>
        <taxon>Eukaryota</taxon>
        <taxon>Metazoa</taxon>
        <taxon>Chordata</taxon>
        <taxon>Craniata</taxon>
        <taxon>Vertebrata</taxon>
        <taxon>Euteleostomi</taxon>
        <taxon>Amphibia</taxon>
        <taxon>Batrachia</taxon>
        <taxon>Caudata</taxon>
        <taxon>Salamandroidea</taxon>
        <taxon>Salamandridae</taxon>
        <taxon>Pleurodelinae</taxon>
        <taxon>Pleurodeles</taxon>
    </lineage>
</organism>
<comment type="caution">
    <text evidence="2">The sequence shown here is derived from an EMBL/GenBank/DDBJ whole genome shotgun (WGS) entry which is preliminary data.</text>
</comment>
<dbReference type="EMBL" id="JANPWB010000009">
    <property type="protein sequence ID" value="KAJ1148858.1"/>
    <property type="molecule type" value="Genomic_DNA"/>
</dbReference>
<feature type="compositionally biased region" description="Pro residues" evidence="1">
    <location>
        <begin position="49"/>
        <end position="63"/>
    </location>
</feature>
<feature type="region of interest" description="Disordered" evidence="1">
    <location>
        <begin position="40"/>
        <end position="86"/>
    </location>
</feature>
<feature type="compositionally biased region" description="Basic residues" evidence="1">
    <location>
        <begin position="75"/>
        <end position="86"/>
    </location>
</feature>
<sequence length="86" mass="9515">MRSDRRARGIEEKTRWGGQVKARAPFYFCFTLSNLEAGAARRSSVSPQLPRPLVPSTPQPPRIPLSVNSRDRAAGRSRARARPGSV</sequence>
<evidence type="ECO:0000256" key="1">
    <source>
        <dbReference type="SAM" id="MobiDB-lite"/>
    </source>
</evidence>
<dbReference type="AlphaFoldDB" id="A0AAV7RDB1"/>
<proteinExistence type="predicted"/>
<protein>
    <submittedName>
        <fullName evidence="2">Uncharacterized protein</fullName>
    </submittedName>
</protein>